<dbReference type="PROSITE" id="PS00061">
    <property type="entry name" value="ADH_SHORT"/>
    <property type="match status" value="1"/>
</dbReference>
<evidence type="ECO:0000256" key="3">
    <source>
        <dbReference type="ARBA" id="ARBA00023239"/>
    </source>
</evidence>
<dbReference type="NCBIfam" id="TIGR01181">
    <property type="entry name" value="dTDP_gluc_dehyt"/>
    <property type="match status" value="1"/>
</dbReference>
<dbReference type="InterPro" id="IPR008927">
    <property type="entry name" value="6-PGluconate_DH-like_C_sf"/>
</dbReference>
<dbReference type="PANTHER" id="PTHR43000">
    <property type="entry name" value="DTDP-D-GLUCOSE 4,6-DEHYDRATASE-RELATED"/>
    <property type="match status" value="1"/>
</dbReference>
<dbReference type="InterPro" id="IPR036220">
    <property type="entry name" value="UDP-Glc/GDP-Man_DH_C_sf"/>
</dbReference>
<dbReference type="InterPro" id="IPR016040">
    <property type="entry name" value="NAD(P)-bd_dom"/>
</dbReference>
<keyword evidence="2" id="KW-0520">NAD</keyword>
<evidence type="ECO:0000256" key="2">
    <source>
        <dbReference type="ARBA" id="ARBA00023027"/>
    </source>
</evidence>
<reference evidence="4" key="1">
    <citation type="submission" date="2020-11" db="EMBL/GenBank/DDBJ databases">
        <authorList>
            <person name="Tran Van P."/>
        </authorList>
    </citation>
    <scope>NUCLEOTIDE SEQUENCE</scope>
</reference>
<dbReference type="Gene3D" id="3.40.50.720">
    <property type="entry name" value="NAD(P)-binding Rossmann-like Domain"/>
    <property type="match status" value="2"/>
</dbReference>
<accession>A0A7R8ZVF3</accession>
<dbReference type="SMART" id="SM00984">
    <property type="entry name" value="UDPG_MGDP_dh_C"/>
    <property type="match status" value="1"/>
</dbReference>
<dbReference type="GO" id="GO:0051287">
    <property type="term" value="F:NAD binding"/>
    <property type="evidence" value="ECO:0007669"/>
    <property type="project" value="InterPro"/>
</dbReference>
<dbReference type="InterPro" id="IPR020904">
    <property type="entry name" value="Sc_DH/Rdtase_CS"/>
</dbReference>
<dbReference type="SUPFAM" id="SSF51735">
    <property type="entry name" value="NAD(P)-binding Rossmann-fold domains"/>
    <property type="match status" value="1"/>
</dbReference>
<dbReference type="GO" id="GO:0003979">
    <property type="term" value="F:UDP-glucose 6-dehydrogenase activity"/>
    <property type="evidence" value="ECO:0007669"/>
    <property type="project" value="InterPro"/>
</dbReference>
<dbReference type="OrthoDB" id="16464at2759"/>
<dbReference type="SUPFAM" id="SSF48179">
    <property type="entry name" value="6-phosphogluconate dehydrogenase C-terminal domain-like"/>
    <property type="match status" value="1"/>
</dbReference>
<keyword evidence="3" id="KW-0456">Lyase</keyword>
<dbReference type="GO" id="GO:0009225">
    <property type="term" value="P:nucleotide-sugar metabolic process"/>
    <property type="evidence" value="ECO:0007669"/>
    <property type="project" value="InterPro"/>
</dbReference>
<organism evidence="4">
    <name type="scientific">Cyprideis torosa</name>
    <dbReference type="NCBI Taxonomy" id="163714"/>
    <lineage>
        <taxon>Eukaryota</taxon>
        <taxon>Metazoa</taxon>
        <taxon>Ecdysozoa</taxon>
        <taxon>Arthropoda</taxon>
        <taxon>Crustacea</taxon>
        <taxon>Oligostraca</taxon>
        <taxon>Ostracoda</taxon>
        <taxon>Podocopa</taxon>
        <taxon>Podocopida</taxon>
        <taxon>Cytherocopina</taxon>
        <taxon>Cytheroidea</taxon>
        <taxon>Cytherideidae</taxon>
        <taxon>Cyprideis</taxon>
    </lineage>
</organism>
<dbReference type="PIRSF" id="PIRSF500134">
    <property type="entry name" value="UDPglc_DH_bac"/>
    <property type="match status" value="1"/>
</dbReference>
<dbReference type="InterPro" id="IPR017476">
    <property type="entry name" value="UDP-Glc/GDP-Man"/>
</dbReference>
<dbReference type="InterPro" id="IPR036291">
    <property type="entry name" value="NAD(P)-bd_dom_sf"/>
</dbReference>
<dbReference type="AlphaFoldDB" id="A0A7R8ZVF3"/>
<dbReference type="Gene3D" id="3.90.25.10">
    <property type="entry name" value="UDP-galactose 4-epimerase, domain 1"/>
    <property type="match status" value="1"/>
</dbReference>
<protein>
    <submittedName>
        <fullName evidence="4">Uncharacterized protein</fullName>
    </submittedName>
</protein>
<dbReference type="CDD" id="cd05246">
    <property type="entry name" value="dTDP_GD_SDR_e"/>
    <property type="match status" value="1"/>
</dbReference>
<dbReference type="InterPro" id="IPR014027">
    <property type="entry name" value="UDP-Glc/GDP-Man_DH_C"/>
</dbReference>
<dbReference type="Pfam" id="PF03720">
    <property type="entry name" value="UDPG_MGDP_dh_C"/>
    <property type="match status" value="1"/>
</dbReference>
<dbReference type="InterPro" id="IPR005888">
    <property type="entry name" value="dTDP_Gluc_deHydtase"/>
</dbReference>
<dbReference type="EMBL" id="OB675037">
    <property type="protein sequence ID" value="CAD7235856.1"/>
    <property type="molecule type" value="Genomic_DNA"/>
</dbReference>
<dbReference type="SUPFAM" id="SSF52413">
    <property type="entry name" value="UDP-glucose/GDP-mannose dehydrogenase C-terminal domain"/>
    <property type="match status" value="1"/>
</dbReference>
<gene>
    <name evidence="4" type="ORF">CTOB1V02_LOCUS13671</name>
</gene>
<name>A0A7R8ZVF3_9CRUS</name>
<dbReference type="InterPro" id="IPR014026">
    <property type="entry name" value="UDP-Glc/GDP-Man_DH_dimer"/>
</dbReference>
<dbReference type="Pfam" id="PF16363">
    <property type="entry name" value="GDP_Man_Dehyd"/>
    <property type="match status" value="1"/>
</dbReference>
<dbReference type="GO" id="GO:0008460">
    <property type="term" value="F:dTDP-glucose 4,6-dehydratase activity"/>
    <property type="evidence" value="ECO:0007669"/>
    <property type="project" value="InterPro"/>
</dbReference>
<evidence type="ECO:0000313" key="4">
    <source>
        <dbReference type="EMBL" id="CAD7235856.1"/>
    </source>
</evidence>
<dbReference type="PIRSF" id="PIRSF000124">
    <property type="entry name" value="UDPglc_GDPman_dh"/>
    <property type="match status" value="1"/>
</dbReference>
<proteinExistence type="predicted"/>
<comment type="cofactor">
    <cofactor evidence="1">
        <name>NAD(+)</name>
        <dbReference type="ChEBI" id="CHEBI:57540"/>
    </cofactor>
</comment>
<dbReference type="InterPro" id="IPR028357">
    <property type="entry name" value="UDPglc_DH_bac"/>
</dbReference>
<dbReference type="Pfam" id="PF00984">
    <property type="entry name" value="UDPG_MGDP_dh"/>
    <property type="match status" value="1"/>
</dbReference>
<dbReference type="GO" id="GO:0000271">
    <property type="term" value="P:polysaccharide biosynthetic process"/>
    <property type="evidence" value="ECO:0007669"/>
    <property type="project" value="InterPro"/>
</dbReference>
<sequence length="562" mass="64251">MNEVANFCEIVGADVDKVRLGMGADERIGSRFLFPGIGYGGSCFPKDVKALINSGHKHQFSFKLLEAVESVNQYQKIILIDAIQSHFGENLKAKKIGLWGLAFKPNTDDIREASSLDMIEALLALGVEITAFDPAAMENVKRLYPHQIKYADNMYEAAQDADALIIATEWPEFRNPDFDQLKEVMKGRSLFDGRNLFDLVEMQDKGFYYKSIGFIGSHVIRRFVDQYPHYHIVNIDSLTYAGNLENLIDVEQKENYSFEKVDITEAEELEKVWQKYLPFAVIHLAAESHVDRSITDPNAFIQTNVMGTANLLNLSVKFWELDPSHSHGHFPKRESLTNLFYHVSTDEVYGALGEDGLFTEETAYDPKSPYSASKAASDHFVRAYGNTYGLPFVISNCSNNYGPNHFPEKLIPLCILNILNEKPLPIYGDGKYTRDWLYVKDHARAIDIIFHESQAGKTYNIGGWNEWKNLDLVKELIRQMDQKLGREKGSSEKLISFVKDRPGHDRRYAIDASLLDKELGWKPEYTFEEGLSETIDWYLENQTWLNHAASGAYKDYYKKQYQ</sequence>
<evidence type="ECO:0000256" key="1">
    <source>
        <dbReference type="ARBA" id="ARBA00001911"/>
    </source>
</evidence>